<protein>
    <submittedName>
        <fullName evidence="3">Uncharacterized protein LOC106813706</fullName>
    </submittedName>
</protein>
<evidence type="ECO:0000313" key="2">
    <source>
        <dbReference type="Proteomes" id="UP000695022"/>
    </source>
</evidence>
<gene>
    <name evidence="3" type="primary">LOC106813706</name>
</gene>
<evidence type="ECO:0000256" key="1">
    <source>
        <dbReference type="SAM" id="Coils"/>
    </source>
</evidence>
<evidence type="ECO:0000313" key="3">
    <source>
        <dbReference type="RefSeq" id="XP_014673401.1"/>
    </source>
</evidence>
<dbReference type="RefSeq" id="XP_014673401.1">
    <property type="nucleotide sequence ID" value="XM_014817915.1"/>
</dbReference>
<keyword evidence="1" id="KW-0175">Coiled coil</keyword>
<reference evidence="3" key="1">
    <citation type="submission" date="2025-08" db="UniProtKB">
        <authorList>
            <consortium name="RefSeq"/>
        </authorList>
    </citation>
    <scope>IDENTIFICATION</scope>
</reference>
<proteinExistence type="predicted"/>
<dbReference type="Proteomes" id="UP000695022">
    <property type="component" value="Unplaced"/>
</dbReference>
<keyword evidence="2" id="KW-1185">Reference proteome</keyword>
<dbReference type="GeneID" id="106813706"/>
<sequence length="120" mass="13761">MLQLQDYRGGEEAMVEGHDREQVTNVTEAGGTATQADLTANTVNAMQTEIQQLLTENRNLKEKLQNEYTKFDSEFFKDDNDKVKWLALNLLCCHSKFSPTMMQIDVRANFILCCVRLDTH</sequence>
<organism evidence="2 3">
    <name type="scientific">Priapulus caudatus</name>
    <name type="common">Priapulid worm</name>
    <dbReference type="NCBI Taxonomy" id="37621"/>
    <lineage>
        <taxon>Eukaryota</taxon>
        <taxon>Metazoa</taxon>
        <taxon>Ecdysozoa</taxon>
        <taxon>Scalidophora</taxon>
        <taxon>Priapulida</taxon>
        <taxon>Priapulimorpha</taxon>
        <taxon>Priapulimorphida</taxon>
        <taxon>Priapulidae</taxon>
        <taxon>Priapulus</taxon>
    </lineage>
</organism>
<accession>A0ABM1EMI0</accession>
<feature type="coiled-coil region" evidence="1">
    <location>
        <begin position="43"/>
        <end position="70"/>
    </location>
</feature>
<name>A0ABM1EMI0_PRICU</name>